<sequence>MRKETREASEKTNRLGCKRLCFPLCRVCHRRSVLLFRLLLPLDLYVPTLITNSARCSFTRLLRFQPTSPSLFGLLGSAFPKRPLSPDFHLRLGTNRMNLEKL</sequence>
<evidence type="ECO:0000313" key="1">
    <source>
        <dbReference type="EMBL" id="KAJ7752249.1"/>
    </source>
</evidence>
<accession>A0AAD7IYZ4</accession>
<evidence type="ECO:0000313" key="2">
    <source>
        <dbReference type="Proteomes" id="UP001215280"/>
    </source>
</evidence>
<dbReference type="AlphaFoldDB" id="A0AAD7IYZ4"/>
<dbReference type="Proteomes" id="UP001215280">
    <property type="component" value="Unassembled WGS sequence"/>
</dbReference>
<gene>
    <name evidence="1" type="ORF">DFH07DRAFT_941518</name>
</gene>
<proteinExistence type="predicted"/>
<dbReference type="EMBL" id="JARJLG010000075">
    <property type="protein sequence ID" value="KAJ7752249.1"/>
    <property type="molecule type" value="Genomic_DNA"/>
</dbReference>
<reference evidence="1" key="1">
    <citation type="submission" date="2023-03" db="EMBL/GenBank/DDBJ databases">
        <title>Massive genome expansion in bonnet fungi (Mycena s.s.) driven by repeated elements and novel gene families across ecological guilds.</title>
        <authorList>
            <consortium name="Lawrence Berkeley National Laboratory"/>
            <person name="Harder C.B."/>
            <person name="Miyauchi S."/>
            <person name="Viragh M."/>
            <person name="Kuo A."/>
            <person name="Thoen E."/>
            <person name="Andreopoulos B."/>
            <person name="Lu D."/>
            <person name="Skrede I."/>
            <person name="Drula E."/>
            <person name="Henrissat B."/>
            <person name="Morin E."/>
            <person name="Kohler A."/>
            <person name="Barry K."/>
            <person name="LaButti K."/>
            <person name="Morin E."/>
            <person name="Salamov A."/>
            <person name="Lipzen A."/>
            <person name="Mereny Z."/>
            <person name="Hegedus B."/>
            <person name="Baldrian P."/>
            <person name="Stursova M."/>
            <person name="Weitz H."/>
            <person name="Taylor A."/>
            <person name="Grigoriev I.V."/>
            <person name="Nagy L.G."/>
            <person name="Martin F."/>
            <person name="Kauserud H."/>
        </authorList>
    </citation>
    <scope>NUCLEOTIDE SEQUENCE</scope>
    <source>
        <strain evidence="1">CBHHK188m</strain>
    </source>
</reference>
<comment type="caution">
    <text evidence="1">The sequence shown here is derived from an EMBL/GenBank/DDBJ whole genome shotgun (WGS) entry which is preliminary data.</text>
</comment>
<name>A0AAD7IYZ4_9AGAR</name>
<organism evidence="1 2">
    <name type="scientific">Mycena maculata</name>
    <dbReference type="NCBI Taxonomy" id="230809"/>
    <lineage>
        <taxon>Eukaryota</taxon>
        <taxon>Fungi</taxon>
        <taxon>Dikarya</taxon>
        <taxon>Basidiomycota</taxon>
        <taxon>Agaricomycotina</taxon>
        <taxon>Agaricomycetes</taxon>
        <taxon>Agaricomycetidae</taxon>
        <taxon>Agaricales</taxon>
        <taxon>Marasmiineae</taxon>
        <taxon>Mycenaceae</taxon>
        <taxon>Mycena</taxon>
    </lineage>
</organism>
<keyword evidence="2" id="KW-1185">Reference proteome</keyword>
<protein>
    <submittedName>
        <fullName evidence="1">Uncharacterized protein</fullName>
    </submittedName>
</protein>